<proteinExistence type="predicted"/>
<dbReference type="AlphaFoldDB" id="A0A2H1X183"/>
<evidence type="ECO:0000313" key="1">
    <source>
        <dbReference type="EMBL" id="SOQ58384.1"/>
    </source>
</evidence>
<organism evidence="1">
    <name type="scientific">Spodoptera frugiperda</name>
    <name type="common">Fall armyworm</name>
    <dbReference type="NCBI Taxonomy" id="7108"/>
    <lineage>
        <taxon>Eukaryota</taxon>
        <taxon>Metazoa</taxon>
        <taxon>Ecdysozoa</taxon>
        <taxon>Arthropoda</taxon>
        <taxon>Hexapoda</taxon>
        <taxon>Insecta</taxon>
        <taxon>Pterygota</taxon>
        <taxon>Neoptera</taxon>
        <taxon>Endopterygota</taxon>
        <taxon>Lepidoptera</taxon>
        <taxon>Glossata</taxon>
        <taxon>Ditrysia</taxon>
        <taxon>Noctuoidea</taxon>
        <taxon>Noctuidae</taxon>
        <taxon>Amphipyrinae</taxon>
        <taxon>Spodoptera</taxon>
    </lineage>
</organism>
<accession>A0A2H1X183</accession>
<sequence>MGCVLRRNSTTQMEPYAGYIKKILAINSTEQLVRWLCIICGKLSNDFSRLGRSERECQTLTDYNPLCPYSCFLSRSAGKPGSFDCTVGAVAGQLAAVQRVVGSIPARSNSVCDPQFVVSGLGVMSPDRASALLGPICGGLALH</sequence>
<name>A0A2H1X183_SPOFR</name>
<dbReference type="EMBL" id="ODYU01012204">
    <property type="protein sequence ID" value="SOQ58384.1"/>
    <property type="molecule type" value="Genomic_DNA"/>
</dbReference>
<gene>
    <name evidence="1" type="ORF">SFRICE_036647</name>
</gene>
<protein>
    <submittedName>
        <fullName evidence="1">SFRICE_036647</fullName>
    </submittedName>
</protein>
<reference evidence="1" key="1">
    <citation type="submission" date="2016-07" db="EMBL/GenBank/DDBJ databases">
        <authorList>
            <person name="Bretaudeau A."/>
        </authorList>
    </citation>
    <scope>NUCLEOTIDE SEQUENCE</scope>
    <source>
        <strain evidence="1">Rice</strain>
        <tissue evidence="1">Whole body</tissue>
    </source>
</reference>